<reference evidence="1 2" key="1">
    <citation type="submission" date="2014-04" db="EMBL/GenBank/DDBJ databases">
        <authorList>
            <consortium name="DOE Joint Genome Institute"/>
            <person name="Kuo A."/>
            <person name="Kohler A."/>
            <person name="Jargeat P."/>
            <person name="Nagy L.G."/>
            <person name="Floudas D."/>
            <person name="Copeland A."/>
            <person name="Barry K.W."/>
            <person name="Cichocki N."/>
            <person name="Veneault-Fourrey C."/>
            <person name="LaButti K."/>
            <person name="Lindquist E.A."/>
            <person name="Lipzen A."/>
            <person name="Lundell T."/>
            <person name="Morin E."/>
            <person name="Murat C."/>
            <person name="Sun H."/>
            <person name="Tunlid A."/>
            <person name="Henrissat B."/>
            <person name="Grigoriev I.V."/>
            <person name="Hibbett D.S."/>
            <person name="Martin F."/>
            <person name="Nordberg H.P."/>
            <person name="Cantor M.N."/>
            <person name="Hua S.X."/>
        </authorList>
    </citation>
    <scope>NUCLEOTIDE SEQUENCE [LARGE SCALE GENOMIC DNA]</scope>
    <source>
        <strain evidence="1 2">Ve08.2h10</strain>
    </source>
</reference>
<dbReference type="AlphaFoldDB" id="A0A0D0D1W4"/>
<evidence type="ECO:0000313" key="2">
    <source>
        <dbReference type="Proteomes" id="UP000054538"/>
    </source>
</evidence>
<dbReference type="HOGENOM" id="CLU_907813_0_0_1"/>
<dbReference type="EMBL" id="KN826934">
    <property type="protein sequence ID" value="KIK77556.1"/>
    <property type="molecule type" value="Genomic_DNA"/>
</dbReference>
<reference evidence="2" key="2">
    <citation type="submission" date="2015-01" db="EMBL/GenBank/DDBJ databases">
        <title>Evolutionary Origins and Diversification of the Mycorrhizal Mutualists.</title>
        <authorList>
            <consortium name="DOE Joint Genome Institute"/>
            <consortium name="Mycorrhizal Genomics Consortium"/>
            <person name="Kohler A."/>
            <person name="Kuo A."/>
            <person name="Nagy L.G."/>
            <person name="Floudas D."/>
            <person name="Copeland A."/>
            <person name="Barry K.W."/>
            <person name="Cichocki N."/>
            <person name="Veneault-Fourrey C."/>
            <person name="LaButti K."/>
            <person name="Lindquist E.A."/>
            <person name="Lipzen A."/>
            <person name="Lundell T."/>
            <person name="Morin E."/>
            <person name="Murat C."/>
            <person name="Riley R."/>
            <person name="Ohm R."/>
            <person name="Sun H."/>
            <person name="Tunlid A."/>
            <person name="Henrissat B."/>
            <person name="Grigoriev I.V."/>
            <person name="Hibbett D.S."/>
            <person name="Martin F."/>
        </authorList>
    </citation>
    <scope>NUCLEOTIDE SEQUENCE [LARGE SCALE GENOMIC DNA]</scope>
    <source>
        <strain evidence="2">Ve08.2h10</strain>
    </source>
</reference>
<proteinExistence type="predicted"/>
<dbReference type="Proteomes" id="UP000054538">
    <property type="component" value="Unassembled WGS sequence"/>
</dbReference>
<keyword evidence="2" id="KW-1185">Reference proteome</keyword>
<feature type="non-terminal residue" evidence="1">
    <location>
        <position position="1"/>
    </location>
</feature>
<name>A0A0D0D1W4_9AGAM</name>
<gene>
    <name evidence="1" type="ORF">PAXRUDRAFT_166459</name>
</gene>
<sequence>EDVQNDNGTACMQDITDSGLSCDQYMDNIDVILDDSTSCSSCHPGVKCCQGKLVMEFDNYNQPFVQLHSSHCTTHLMLRGLQEYDTQYLHALLENDWPVINKCENAAKMAGYGPHVPCKFIASPFSQSQICPHWHRQADMKLRRGAMRKWGSRCKATYQVFVPHDLNACPCILILCRNPHSHPPPAPAKTPPPLKALFYELLSLLHWKLADTTPCHIFLDMAFIEGLQQVLDWDSVAMGRDATLSDLHPSFANLDHTRRLINKMRAEYYPCSTGYDGKYVCFLQTPPSSHCVTRCMPACYGTRQTPT</sequence>
<evidence type="ECO:0000313" key="1">
    <source>
        <dbReference type="EMBL" id="KIK77556.1"/>
    </source>
</evidence>
<feature type="non-terminal residue" evidence="1">
    <location>
        <position position="307"/>
    </location>
</feature>
<organism evidence="1 2">
    <name type="scientific">Paxillus rubicundulus Ve08.2h10</name>
    <dbReference type="NCBI Taxonomy" id="930991"/>
    <lineage>
        <taxon>Eukaryota</taxon>
        <taxon>Fungi</taxon>
        <taxon>Dikarya</taxon>
        <taxon>Basidiomycota</taxon>
        <taxon>Agaricomycotina</taxon>
        <taxon>Agaricomycetes</taxon>
        <taxon>Agaricomycetidae</taxon>
        <taxon>Boletales</taxon>
        <taxon>Paxilineae</taxon>
        <taxon>Paxillaceae</taxon>
        <taxon>Paxillus</taxon>
    </lineage>
</organism>
<dbReference type="InParanoid" id="A0A0D0D1W4"/>
<accession>A0A0D0D1W4</accession>
<dbReference type="OrthoDB" id="2684221at2759"/>
<protein>
    <submittedName>
        <fullName evidence="1">Uncharacterized protein</fullName>
    </submittedName>
</protein>